<dbReference type="Gene3D" id="3.40.50.10600">
    <property type="entry name" value="SpoIIaa-like domains"/>
    <property type="match status" value="1"/>
</dbReference>
<sequence>MCAPDDATVTTAAATHTYISSTGGNRVTLSVSGDFLRIDVVGETLDEGIVGCFREALAAGTIHPNMMTLVDLSNFKGGIDWSAIHAIAGLAPWGSRSGPAPRVAFITRSAWFAAMLKIASILFPKSECREFSSADNAVRWLQEPR</sequence>
<dbReference type="InterPro" id="IPR036513">
    <property type="entry name" value="STAS_dom_sf"/>
</dbReference>
<dbReference type="SUPFAM" id="SSF52091">
    <property type="entry name" value="SpoIIaa-like"/>
    <property type="match status" value="1"/>
</dbReference>
<gene>
    <name evidence="1" type="ORF">Q8A70_07010</name>
</gene>
<organism evidence="1 2">
    <name type="scientific">Dongia sedimenti</name>
    <dbReference type="NCBI Taxonomy" id="3064282"/>
    <lineage>
        <taxon>Bacteria</taxon>
        <taxon>Pseudomonadati</taxon>
        <taxon>Pseudomonadota</taxon>
        <taxon>Alphaproteobacteria</taxon>
        <taxon>Rhodospirillales</taxon>
        <taxon>Dongiaceae</taxon>
        <taxon>Dongia</taxon>
    </lineage>
</organism>
<accession>A0ABU0YI67</accession>
<name>A0ABU0YI67_9PROT</name>
<keyword evidence="2" id="KW-1185">Reference proteome</keyword>
<dbReference type="RefSeq" id="WP_379954810.1">
    <property type="nucleotide sequence ID" value="NZ_JAUYVI010000002.1"/>
</dbReference>
<evidence type="ECO:0000313" key="1">
    <source>
        <dbReference type="EMBL" id="MDQ7247409.1"/>
    </source>
</evidence>
<dbReference type="InterPro" id="IPR038396">
    <property type="entry name" value="SpoIIAA-like_sf"/>
</dbReference>
<evidence type="ECO:0008006" key="3">
    <source>
        <dbReference type="Google" id="ProtNLM"/>
    </source>
</evidence>
<evidence type="ECO:0000313" key="2">
    <source>
        <dbReference type="Proteomes" id="UP001230156"/>
    </source>
</evidence>
<dbReference type="Proteomes" id="UP001230156">
    <property type="component" value="Unassembled WGS sequence"/>
</dbReference>
<dbReference type="EMBL" id="JAUYVI010000002">
    <property type="protein sequence ID" value="MDQ7247409.1"/>
    <property type="molecule type" value="Genomic_DNA"/>
</dbReference>
<comment type="caution">
    <text evidence="1">The sequence shown here is derived from an EMBL/GenBank/DDBJ whole genome shotgun (WGS) entry which is preliminary data.</text>
</comment>
<dbReference type="Pfam" id="PF11964">
    <property type="entry name" value="SpoIIAA-like"/>
    <property type="match status" value="1"/>
</dbReference>
<proteinExistence type="predicted"/>
<reference evidence="2" key="1">
    <citation type="submission" date="2023-08" db="EMBL/GenBank/DDBJ databases">
        <title>Rhodospirillaceae gen. nov., a novel taxon isolated from the Yangtze River Yuezi River estuary sludge.</title>
        <authorList>
            <person name="Ruan L."/>
        </authorList>
    </citation>
    <scope>NUCLEOTIDE SEQUENCE [LARGE SCALE GENOMIC DNA]</scope>
    <source>
        <strain evidence="2">R-7</strain>
    </source>
</reference>
<dbReference type="InterPro" id="IPR021866">
    <property type="entry name" value="SpoIIAA-like"/>
</dbReference>
<protein>
    <recommendedName>
        <fullName evidence="3">STAS/SEC14 domain-containing protein</fullName>
    </recommendedName>
</protein>